<evidence type="ECO:0000313" key="1">
    <source>
        <dbReference type="EMBL" id="CAB5033049.1"/>
    </source>
</evidence>
<dbReference type="PANTHER" id="PTHR21164">
    <property type="entry name" value="CHORISMATE MUTASE"/>
    <property type="match status" value="1"/>
</dbReference>
<dbReference type="Pfam" id="PF07736">
    <property type="entry name" value="CM_1"/>
    <property type="match status" value="1"/>
</dbReference>
<reference evidence="1" key="1">
    <citation type="submission" date="2020-05" db="EMBL/GenBank/DDBJ databases">
        <authorList>
            <person name="Chiriac C."/>
            <person name="Salcher M."/>
            <person name="Ghai R."/>
            <person name="Kavagutti S V."/>
        </authorList>
    </citation>
    <scope>NUCLEOTIDE SEQUENCE</scope>
</reference>
<dbReference type="CDD" id="cd02185">
    <property type="entry name" value="AroH"/>
    <property type="match status" value="1"/>
</dbReference>
<dbReference type="SUPFAM" id="SSF55298">
    <property type="entry name" value="YjgF-like"/>
    <property type="match status" value="1"/>
</dbReference>
<dbReference type="Gene3D" id="3.30.1330.40">
    <property type="entry name" value="RutC-like"/>
    <property type="match status" value="1"/>
</dbReference>
<dbReference type="AlphaFoldDB" id="A0A6J7RWA8"/>
<organism evidence="1">
    <name type="scientific">freshwater metagenome</name>
    <dbReference type="NCBI Taxonomy" id="449393"/>
    <lineage>
        <taxon>unclassified sequences</taxon>
        <taxon>metagenomes</taxon>
        <taxon>ecological metagenomes</taxon>
    </lineage>
</organism>
<accession>A0A6J7RWA8</accession>
<dbReference type="GO" id="GO:0046417">
    <property type="term" value="P:chorismate metabolic process"/>
    <property type="evidence" value="ECO:0007669"/>
    <property type="project" value="TreeGrafter"/>
</dbReference>
<dbReference type="EMBL" id="CAFBPX010000074">
    <property type="protein sequence ID" value="CAB5033049.1"/>
    <property type="molecule type" value="Genomic_DNA"/>
</dbReference>
<dbReference type="PROSITE" id="PS51167">
    <property type="entry name" value="CHORISMATE_MUT_1"/>
    <property type="match status" value="1"/>
</dbReference>
<dbReference type="InterPro" id="IPR035959">
    <property type="entry name" value="RutC-like_sf"/>
</dbReference>
<dbReference type="InterPro" id="IPR008243">
    <property type="entry name" value="Chorismate_mutase_AroH"/>
</dbReference>
<proteinExistence type="predicted"/>
<name>A0A6J7RWA8_9ZZZZ</name>
<gene>
    <name evidence="1" type="ORF">UFOPK4175_00546</name>
</gene>
<protein>
    <submittedName>
        <fullName evidence="1">Unannotated protein</fullName>
    </submittedName>
</protein>
<dbReference type="GO" id="GO:0004106">
    <property type="term" value="F:chorismate mutase activity"/>
    <property type="evidence" value="ECO:0007669"/>
    <property type="project" value="TreeGrafter"/>
</dbReference>
<dbReference type="PIRSF" id="PIRSF005965">
    <property type="entry name" value="Chor_mut_AroH"/>
    <property type="match status" value="1"/>
</dbReference>
<dbReference type="PANTHER" id="PTHR21164:SF0">
    <property type="entry name" value="CHORISMATE MUTASE AROH"/>
    <property type="match status" value="1"/>
</dbReference>
<sequence>MNVYGLRGATTVESNDRDAILAATRELLEALIERNGLEQADIVSCILSMTADLDAEFPAVAAREMGLDQVPLLCVREIDVPGSMERVIRALVHYRAFDGHQAQHVYLRDAQSLRTDLAGPQ</sequence>
<dbReference type="NCBIfam" id="TIGR01796">
    <property type="entry name" value="CM_mono_aroH"/>
    <property type="match status" value="1"/>
</dbReference>